<keyword evidence="5" id="KW-1185">Reference proteome</keyword>
<proteinExistence type="predicted"/>
<dbReference type="GO" id="GO:0004519">
    <property type="term" value="F:endonuclease activity"/>
    <property type="evidence" value="ECO:0007669"/>
    <property type="project" value="InterPro"/>
</dbReference>
<reference evidence="5" key="1">
    <citation type="submission" date="2016-10" db="EMBL/GenBank/DDBJ databases">
        <authorList>
            <person name="Varghese N."/>
            <person name="Submissions S."/>
        </authorList>
    </citation>
    <scope>NUCLEOTIDE SEQUENCE [LARGE SCALE GENOMIC DNA]</scope>
    <source>
        <strain evidence="5">CGMCC 4.3147</strain>
    </source>
</reference>
<feature type="chain" id="PRO_5011444167" evidence="2">
    <location>
        <begin position="19"/>
        <end position="218"/>
    </location>
</feature>
<dbReference type="InterPro" id="IPR029501">
    <property type="entry name" value="EndoU_bac"/>
</dbReference>
<gene>
    <name evidence="4" type="ORF">SAMN05216298_3422</name>
</gene>
<feature type="compositionally biased region" description="Basic and acidic residues" evidence="1">
    <location>
        <begin position="64"/>
        <end position="81"/>
    </location>
</feature>
<evidence type="ECO:0000313" key="4">
    <source>
        <dbReference type="EMBL" id="SDL32590.1"/>
    </source>
</evidence>
<name>A0A1G9J510_9ACTN</name>
<accession>A0A1G9J510</accession>
<dbReference type="EMBL" id="FNGF01000005">
    <property type="protein sequence ID" value="SDL32590.1"/>
    <property type="molecule type" value="Genomic_DNA"/>
</dbReference>
<feature type="compositionally biased region" description="Basic and acidic residues" evidence="1">
    <location>
        <begin position="41"/>
        <end position="51"/>
    </location>
</feature>
<dbReference type="RefSeq" id="WP_091051767.1">
    <property type="nucleotide sequence ID" value="NZ_FNGF01000005.1"/>
</dbReference>
<evidence type="ECO:0000313" key="5">
    <source>
        <dbReference type="Proteomes" id="UP000198662"/>
    </source>
</evidence>
<evidence type="ECO:0000259" key="3">
    <source>
        <dbReference type="Pfam" id="PF14436"/>
    </source>
</evidence>
<feature type="domain" description="Bacterial EndoU nuclease" evidence="3">
    <location>
        <begin position="144"/>
        <end position="210"/>
    </location>
</feature>
<sequence>MRRALKLLVLLGVGLLMAKPKGDGPDGPDGDGGDVDPLTGRPKDSAERQERLNFQGKNASTEMAEVHDTAKAEAESGRAGDSDGDGQPDVPGTPDTTRRWTDEQLAEMTNLGNIPDKRQVHILDGEWDYDSGELLGGGHAPGSGNPGKTEFPERWTDEQIMDNISDVARNPGSEPAPRPGGGYRVTGVVDGVEIEVLLNRDGTVWSAYPLGGDGVVFN</sequence>
<keyword evidence="2" id="KW-0732">Signal</keyword>
<dbReference type="STRING" id="380244.SAMN05216298_3422"/>
<evidence type="ECO:0000256" key="1">
    <source>
        <dbReference type="SAM" id="MobiDB-lite"/>
    </source>
</evidence>
<protein>
    <submittedName>
        <fullName evidence="4">EndoU nuclease</fullName>
    </submittedName>
</protein>
<dbReference type="Pfam" id="PF14436">
    <property type="entry name" value="EndoU_bacteria"/>
    <property type="match status" value="1"/>
</dbReference>
<feature type="region of interest" description="Disordered" evidence="1">
    <location>
        <begin position="18"/>
        <end position="99"/>
    </location>
</feature>
<dbReference type="OrthoDB" id="4554968at2"/>
<feature type="signal peptide" evidence="2">
    <location>
        <begin position="1"/>
        <end position="18"/>
    </location>
</feature>
<organism evidence="4 5">
    <name type="scientific">Glycomyces sambucus</name>
    <dbReference type="NCBI Taxonomy" id="380244"/>
    <lineage>
        <taxon>Bacteria</taxon>
        <taxon>Bacillati</taxon>
        <taxon>Actinomycetota</taxon>
        <taxon>Actinomycetes</taxon>
        <taxon>Glycomycetales</taxon>
        <taxon>Glycomycetaceae</taxon>
        <taxon>Glycomyces</taxon>
    </lineage>
</organism>
<evidence type="ECO:0000256" key="2">
    <source>
        <dbReference type="SAM" id="SignalP"/>
    </source>
</evidence>
<dbReference type="AlphaFoldDB" id="A0A1G9J510"/>
<dbReference type="Proteomes" id="UP000198662">
    <property type="component" value="Unassembled WGS sequence"/>
</dbReference>